<evidence type="ECO:0000313" key="2">
    <source>
        <dbReference type="EMBL" id="CAL6081685.1"/>
    </source>
</evidence>
<evidence type="ECO:0000313" key="3">
    <source>
        <dbReference type="Proteomes" id="UP001642409"/>
    </source>
</evidence>
<sequence length="108" mass="12488">MFNKNQTGYSVLFPSAFVVQFIKCLNTCNSIQFKYDNSEFGIISQRGDIFVKRRNVDSRANLVLPRAQYTIESRSERSVGMTPLLSYQRQSIRVVPKIHAQAKLIKRE</sequence>
<dbReference type="EMBL" id="CATOUU010000928">
    <property type="protein sequence ID" value="CAI9960129.1"/>
    <property type="molecule type" value="Genomic_DNA"/>
</dbReference>
<reference evidence="1" key="1">
    <citation type="submission" date="2023-06" db="EMBL/GenBank/DDBJ databases">
        <authorList>
            <person name="Kurt Z."/>
        </authorList>
    </citation>
    <scope>NUCLEOTIDE SEQUENCE</scope>
</reference>
<name>A0AA86ULG6_9EUKA</name>
<gene>
    <name evidence="1" type="ORF">HINF_LOCUS47774</name>
    <name evidence="2" type="ORF">HINF_LOCUS60477</name>
</gene>
<reference evidence="2 3" key="2">
    <citation type="submission" date="2024-07" db="EMBL/GenBank/DDBJ databases">
        <authorList>
            <person name="Akdeniz Z."/>
        </authorList>
    </citation>
    <scope>NUCLEOTIDE SEQUENCE [LARGE SCALE GENOMIC DNA]</scope>
</reference>
<accession>A0AA86ULG6</accession>
<dbReference type="EMBL" id="CAXDID020000354">
    <property type="protein sequence ID" value="CAL6081685.1"/>
    <property type="molecule type" value="Genomic_DNA"/>
</dbReference>
<keyword evidence="3" id="KW-1185">Reference proteome</keyword>
<comment type="caution">
    <text evidence="1">The sequence shown here is derived from an EMBL/GenBank/DDBJ whole genome shotgun (WGS) entry which is preliminary data.</text>
</comment>
<evidence type="ECO:0000313" key="1">
    <source>
        <dbReference type="EMBL" id="CAI9960129.1"/>
    </source>
</evidence>
<dbReference type="Proteomes" id="UP001642409">
    <property type="component" value="Unassembled WGS sequence"/>
</dbReference>
<organism evidence="1">
    <name type="scientific">Hexamita inflata</name>
    <dbReference type="NCBI Taxonomy" id="28002"/>
    <lineage>
        <taxon>Eukaryota</taxon>
        <taxon>Metamonada</taxon>
        <taxon>Diplomonadida</taxon>
        <taxon>Hexamitidae</taxon>
        <taxon>Hexamitinae</taxon>
        <taxon>Hexamita</taxon>
    </lineage>
</organism>
<protein>
    <submittedName>
        <fullName evidence="2">Hypothetical_protein</fullName>
    </submittedName>
</protein>
<proteinExistence type="predicted"/>
<dbReference type="AlphaFoldDB" id="A0AA86ULG6"/>